<sequence>MARRLASNAKTADEQGVAPVGAGVPVGTPRPDWKKYGYATRCASVVKVSDYAARRVKSLSLPIVMGSTYELDNAQHGARLHEKREAMYADGDGYVYSRWGSPTNEGAARQLAALEGVGPDSEGGCMLFSSGMAAISASLMAVCKAGDHGVFPYAVYGGTHEFLVEFASHWGIEYTLVDATDPAAYAAALKPNTRVVYTESPANPTCRLTDLEAVTAIVDQHAAAGHTRPWVMCDGTFATPFHQRCLENPGMDVAIHSATKYIGGHSDILAGAVTTHSAEFAHAIAKVQKLFGAPLAPFESFLLARGLRTLHVRMERHGENAMRVAKMLDAHPLIASTFYPGLPSHPDHELAKKVFTSGGSGCMSRREQTFGGMLAFIVAGDDDTALRRAARMCERLKVVTLAVSLGGTESLIEHPASMTHAMIPRPERLAGGLADGLVRISVGLEDIDDLLEDLTQAMDGCDDGL</sequence>
<dbReference type="GO" id="GO:0019346">
    <property type="term" value="P:transsulfuration"/>
    <property type="evidence" value="ECO:0007669"/>
    <property type="project" value="InterPro"/>
</dbReference>
<evidence type="ECO:0000256" key="3">
    <source>
        <dbReference type="ARBA" id="ARBA00009077"/>
    </source>
</evidence>
<dbReference type="GO" id="GO:0030170">
    <property type="term" value="F:pyridoxal phosphate binding"/>
    <property type="evidence" value="ECO:0007669"/>
    <property type="project" value="InterPro"/>
</dbReference>
<comment type="pathway">
    <text evidence="2">Amino-acid biosynthesis; L-cysteine biosynthesis; L-cysteine from L-homocysteine and L-serine: step 2/2.</text>
</comment>
<comment type="cofactor">
    <cofactor evidence="1 9">
        <name>pyridoxal 5'-phosphate</name>
        <dbReference type="ChEBI" id="CHEBI:597326"/>
    </cofactor>
</comment>
<dbReference type="GO" id="GO:0005737">
    <property type="term" value="C:cytoplasm"/>
    <property type="evidence" value="ECO:0007669"/>
    <property type="project" value="TreeGrafter"/>
</dbReference>
<dbReference type="EC" id="4.4.1.1" evidence="4"/>
<protein>
    <recommendedName>
        <fullName evidence="4">cystathionine gamma-lyase</fullName>
        <ecNumber evidence="4">4.4.1.1</ecNumber>
    </recommendedName>
    <alternativeName>
        <fullName evidence="7">Gamma-cystathionase</fullName>
    </alternativeName>
</protein>
<keyword evidence="6" id="KW-0198">Cysteine biosynthesis</keyword>
<evidence type="ECO:0000256" key="2">
    <source>
        <dbReference type="ARBA" id="ARBA00005038"/>
    </source>
</evidence>
<comment type="similarity">
    <text evidence="3 9">Belongs to the trans-sulfuration enzymes family.</text>
</comment>
<evidence type="ECO:0000256" key="4">
    <source>
        <dbReference type="ARBA" id="ARBA00012085"/>
    </source>
</evidence>
<feature type="modified residue" description="N6-(pyridoxal phosphate)lysine" evidence="8">
    <location>
        <position position="260"/>
    </location>
</feature>
<evidence type="ECO:0000256" key="1">
    <source>
        <dbReference type="ARBA" id="ARBA00001933"/>
    </source>
</evidence>
<keyword evidence="5 8" id="KW-0663">Pyridoxal phosphate</keyword>
<dbReference type="PANTHER" id="PTHR11808">
    <property type="entry name" value="TRANS-SULFURATION ENZYME FAMILY MEMBER"/>
    <property type="match status" value="1"/>
</dbReference>
<evidence type="ECO:0000256" key="7">
    <source>
        <dbReference type="ARBA" id="ARBA00029853"/>
    </source>
</evidence>
<dbReference type="SUPFAM" id="SSF53383">
    <property type="entry name" value="PLP-dependent transferases"/>
    <property type="match status" value="1"/>
</dbReference>
<proteinExistence type="inferred from homology"/>
<evidence type="ECO:0000256" key="6">
    <source>
        <dbReference type="ARBA" id="ARBA00023192"/>
    </source>
</evidence>
<evidence type="ECO:0000256" key="5">
    <source>
        <dbReference type="ARBA" id="ARBA00022898"/>
    </source>
</evidence>
<dbReference type="Pfam" id="PF01053">
    <property type="entry name" value="Cys_Met_Meta_PP"/>
    <property type="match status" value="1"/>
</dbReference>
<dbReference type="PANTHER" id="PTHR11808:SF15">
    <property type="entry name" value="CYSTATHIONINE GAMMA-LYASE"/>
    <property type="match status" value="1"/>
</dbReference>
<feature type="region of interest" description="Disordered" evidence="10">
    <location>
        <begin position="1"/>
        <end position="24"/>
    </location>
</feature>
<dbReference type="EMBL" id="HBEY01019464">
    <property type="protein sequence ID" value="CAD8605995.1"/>
    <property type="molecule type" value="Transcribed_RNA"/>
</dbReference>
<dbReference type="FunFam" id="3.40.640.10:FF:000046">
    <property type="entry name" value="Cystathionine gamma-lyase"/>
    <property type="match status" value="1"/>
</dbReference>
<evidence type="ECO:0000256" key="10">
    <source>
        <dbReference type="SAM" id="MobiDB-lite"/>
    </source>
</evidence>
<name>A0A7S0Q2K3_9EUKA</name>
<organism evidence="11">
    <name type="scientific">Coccolithus braarudii</name>
    <dbReference type="NCBI Taxonomy" id="221442"/>
    <lineage>
        <taxon>Eukaryota</taxon>
        <taxon>Haptista</taxon>
        <taxon>Haptophyta</taxon>
        <taxon>Prymnesiophyceae</taxon>
        <taxon>Coccolithales</taxon>
        <taxon>Coccolithaceae</taxon>
        <taxon>Coccolithus</taxon>
    </lineage>
</organism>
<dbReference type="InterPro" id="IPR015421">
    <property type="entry name" value="PyrdxlP-dep_Trfase_major"/>
</dbReference>
<evidence type="ECO:0000256" key="8">
    <source>
        <dbReference type="PIRSR" id="PIRSR001434-2"/>
    </source>
</evidence>
<dbReference type="Gene3D" id="3.40.640.10">
    <property type="entry name" value="Type I PLP-dependent aspartate aminotransferase-like (Major domain)"/>
    <property type="match status" value="1"/>
</dbReference>
<dbReference type="InterPro" id="IPR015424">
    <property type="entry name" value="PyrdxlP-dep_Trfase"/>
</dbReference>
<dbReference type="InterPro" id="IPR054542">
    <property type="entry name" value="Cys_met_metab_PP"/>
</dbReference>
<keyword evidence="6" id="KW-0028">Amino-acid biosynthesis</keyword>
<dbReference type="CDD" id="cd00614">
    <property type="entry name" value="CGS_like"/>
    <property type="match status" value="1"/>
</dbReference>
<evidence type="ECO:0000313" key="11">
    <source>
        <dbReference type="EMBL" id="CAD8605995.1"/>
    </source>
</evidence>
<evidence type="ECO:0000256" key="9">
    <source>
        <dbReference type="RuleBase" id="RU362118"/>
    </source>
</evidence>
<dbReference type="AlphaFoldDB" id="A0A7S0Q2K3"/>
<dbReference type="PIRSF" id="PIRSF001434">
    <property type="entry name" value="CGS"/>
    <property type="match status" value="1"/>
</dbReference>
<dbReference type="Gene3D" id="3.90.1150.10">
    <property type="entry name" value="Aspartate Aminotransferase, domain 1"/>
    <property type="match status" value="1"/>
</dbReference>
<gene>
    <name evidence="11" type="ORF">CPEL01642_LOCUS9330</name>
</gene>
<dbReference type="GO" id="GO:0004123">
    <property type="term" value="F:cystathionine gamma-lyase activity"/>
    <property type="evidence" value="ECO:0007669"/>
    <property type="project" value="TreeGrafter"/>
</dbReference>
<dbReference type="InterPro" id="IPR000277">
    <property type="entry name" value="Cys/Met-Metab_PyrdxlP-dep_enz"/>
</dbReference>
<reference evidence="11" key="1">
    <citation type="submission" date="2021-01" db="EMBL/GenBank/DDBJ databases">
        <authorList>
            <person name="Corre E."/>
            <person name="Pelletier E."/>
            <person name="Niang G."/>
            <person name="Scheremetjew M."/>
            <person name="Finn R."/>
            <person name="Kale V."/>
            <person name="Holt S."/>
            <person name="Cochrane G."/>
            <person name="Meng A."/>
            <person name="Brown T."/>
            <person name="Cohen L."/>
        </authorList>
    </citation>
    <scope>NUCLEOTIDE SEQUENCE</scope>
    <source>
        <strain evidence="11">PLY182g</strain>
    </source>
</reference>
<accession>A0A7S0Q2K3</accession>
<dbReference type="GO" id="GO:0019343">
    <property type="term" value="P:cysteine biosynthetic process via cystathionine"/>
    <property type="evidence" value="ECO:0007669"/>
    <property type="project" value="TreeGrafter"/>
</dbReference>
<dbReference type="PROSITE" id="PS00868">
    <property type="entry name" value="CYS_MET_METAB_PP"/>
    <property type="match status" value="1"/>
</dbReference>
<dbReference type="InterPro" id="IPR015422">
    <property type="entry name" value="PyrdxlP-dep_Trfase_small"/>
</dbReference>